<evidence type="ECO:0000259" key="2">
    <source>
        <dbReference type="Pfam" id="PF04296"/>
    </source>
</evidence>
<dbReference type="PANTHER" id="PTHR34215">
    <property type="entry name" value="BLL0784 PROTEIN"/>
    <property type="match status" value="1"/>
</dbReference>
<dbReference type="Pfam" id="PF04296">
    <property type="entry name" value="YlxR"/>
    <property type="match status" value="1"/>
</dbReference>
<dbReference type="KEGG" id="fri:FraEuI1c_1101"/>
<accession>E3J038</accession>
<evidence type="ECO:0000313" key="4">
    <source>
        <dbReference type="Proteomes" id="UP000002484"/>
    </source>
</evidence>
<feature type="region of interest" description="Disordered" evidence="1">
    <location>
        <begin position="1"/>
        <end position="36"/>
    </location>
</feature>
<proteinExistence type="predicted"/>
<dbReference type="HOGENOM" id="CLU_1903629_0_0_11"/>
<dbReference type="InParanoid" id="E3J038"/>
<dbReference type="Proteomes" id="UP000002484">
    <property type="component" value="Chromosome"/>
</dbReference>
<keyword evidence="4" id="KW-1185">Reference proteome</keyword>
<evidence type="ECO:0000313" key="3">
    <source>
        <dbReference type="EMBL" id="ADP79174.1"/>
    </source>
</evidence>
<dbReference type="eggNOG" id="COG2740">
    <property type="taxonomic scope" value="Bacteria"/>
</dbReference>
<gene>
    <name evidence="3" type="ordered locus">FraEuI1c_1101</name>
</gene>
<dbReference type="InterPro" id="IPR037465">
    <property type="entry name" value="YlxR"/>
</dbReference>
<sequence>MERRAEEPVSLSASQPAGTALAGTSGGRTATGEGTAVGKSAVRTCVGCRSRAARSDLLRIVVVDGELLPDVRRRLPGRGAHLHPDLACLDLAERRRAFPRALRVPGPLGCERVRAYVQEIPRPERDEDEPGRC</sequence>
<dbReference type="InterPro" id="IPR035931">
    <property type="entry name" value="YlxR-like_sf"/>
</dbReference>
<name>E3J038_PSEI1</name>
<dbReference type="SUPFAM" id="SSF64376">
    <property type="entry name" value="YlxR-like"/>
    <property type="match status" value="1"/>
</dbReference>
<dbReference type="Gene3D" id="3.30.1230.10">
    <property type="entry name" value="YlxR-like"/>
    <property type="match status" value="1"/>
</dbReference>
<dbReference type="STRING" id="298654.FraEuI1c_1101"/>
<dbReference type="PANTHER" id="PTHR34215:SF1">
    <property type="entry name" value="YLXR DOMAIN-CONTAINING PROTEIN"/>
    <property type="match status" value="1"/>
</dbReference>
<reference evidence="3 4" key="1">
    <citation type="submission" date="2010-10" db="EMBL/GenBank/DDBJ databases">
        <title>Complete sequence of Frankia sp. EuI1c.</title>
        <authorList>
            <consortium name="US DOE Joint Genome Institute"/>
            <person name="Lucas S."/>
            <person name="Copeland A."/>
            <person name="Lapidus A."/>
            <person name="Cheng J.-F."/>
            <person name="Bruce D."/>
            <person name="Goodwin L."/>
            <person name="Pitluck S."/>
            <person name="Chertkov O."/>
            <person name="Detter J.C."/>
            <person name="Han C."/>
            <person name="Tapia R."/>
            <person name="Land M."/>
            <person name="Hauser L."/>
            <person name="Jeffries C."/>
            <person name="Kyrpides N."/>
            <person name="Ivanova N."/>
            <person name="Mikhailova N."/>
            <person name="Beauchemin N."/>
            <person name="Sen A."/>
            <person name="Sur S.A."/>
            <person name="Gtari M."/>
            <person name="Wall L."/>
            <person name="Tisa L."/>
            <person name="Woyke T."/>
        </authorList>
    </citation>
    <scope>NUCLEOTIDE SEQUENCE [LARGE SCALE GENOMIC DNA]</scope>
    <source>
        <strain evidence="4">DSM 45817 / CECT 9037 / EuI1c</strain>
    </source>
</reference>
<organism evidence="3 4">
    <name type="scientific">Pseudofrankia inefficax (strain DSM 45817 / CECT 9037 / DDB 130130 / EuI1c)</name>
    <name type="common">Frankia inefficax</name>
    <dbReference type="NCBI Taxonomy" id="298654"/>
    <lineage>
        <taxon>Bacteria</taxon>
        <taxon>Bacillati</taxon>
        <taxon>Actinomycetota</taxon>
        <taxon>Actinomycetes</taxon>
        <taxon>Frankiales</taxon>
        <taxon>Frankiaceae</taxon>
        <taxon>Pseudofrankia</taxon>
    </lineage>
</organism>
<dbReference type="InterPro" id="IPR007393">
    <property type="entry name" value="YlxR_dom"/>
</dbReference>
<feature type="domain" description="YlxR" evidence="2">
    <location>
        <begin position="43"/>
        <end position="107"/>
    </location>
</feature>
<dbReference type="EMBL" id="CP002299">
    <property type="protein sequence ID" value="ADP79174.1"/>
    <property type="molecule type" value="Genomic_DNA"/>
</dbReference>
<evidence type="ECO:0000256" key="1">
    <source>
        <dbReference type="SAM" id="MobiDB-lite"/>
    </source>
</evidence>
<dbReference type="AlphaFoldDB" id="E3J038"/>
<protein>
    <recommendedName>
        <fullName evidence="2">YlxR domain-containing protein</fullName>
    </recommendedName>
</protein>